<dbReference type="Pfam" id="PF04654">
    <property type="entry name" value="DUF599"/>
    <property type="match status" value="1"/>
</dbReference>
<keyword evidence="1" id="KW-0812">Transmembrane</keyword>
<comment type="caution">
    <text evidence="2">The sequence shown here is derived from an EMBL/GenBank/DDBJ whole genome shotgun (WGS) entry which is preliminary data.</text>
</comment>
<reference evidence="2 3" key="1">
    <citation type="submission" date="2024-06" db="EMBL/GenBank/DDBJ databases">
        <title>A chromosome level genome sequence of Diviner's sage (Salvia divinorum).</title>
        <authorList>
            <person name="Ford S.A."/>
            <person name="Ro D.-K."/>
            <person name="Ness R.W."/>
            <person name="Phillips M.A."/>
        </authorList>
    </citation>
    <scope>NUCLEOTIDE SEQUENCE [LARGE SCALE GENOMIC DNA]</scope>
    <source>
        <strain evidence="2">SAF-2024a</strain>
        <tissue evidence="2">Leaf</tissue>
    </source>
</reference>
<evidence type="ECO:0000313" key="3">
    <source>
        <dbReference type="Proteomes" id="UP001567538"/>
    </source>
</evidence>
<evidence type="ECO:0000256" key="1">
    <source>
        <dbReference type="SAM" id="Phobius"/>
    </source>
</evidence>
<dbReference type="PANTHER" id="PTHR31168:SF30">
    <property type="entry name" value="DUF599 DOMAIN-CONTAINING PROTEIN"/>
    <property type="match status" value="1"/>
</dbReference>
<organism evidence="2 3">
    <name type="scientific">Salvia divinorum</name>
    <name type="common">Maria pastora</name>
    <name type="synonym">Diviner's sage</name>
    <dbReference type="NCBI Taxonomy" id="28513"/>
    <lineage>
        <taxon>Eukaryota</taxon>
        <taxon>Viridiplantae</taxon>
        <taxon>Streptophyta</taxon>
        <taxon>Embryophyta</taxon>
        <taxon>Tracheophyta</taxon>
        <taxon>Spermatophyta</taxon>
        <taxon>Magnoliopsida</taxon>
        <taxon>eudicotyledons</taxon>
        <taxon>Gunneridae</taxon>
        <taxon>Pentapetalae</taxon>
        <taxon>asterids</taxon>
        <taxon>lamiids</taxon>
        <taxon>Lamiales</taxon>
        <taxon>Lamiaceae</taxon>
        <taxon>Nepetoideae</taxon>
        <taxon>Mentheae</taxon>
        <taxon>Salviinae</taxon>
        <taxon>Salvia</taxon>
        <taxon>Salvia subgen. Calosphace</taxon>
    </lineage>
</organism>
<feature type="transmembrane region" description="Helical" evidence="1">
    <location>
        <begin position="9"/>
        <end position="28"/>
    </location>
</feature>
<feature type="transmembrane region" description="Helical" evidence="1">
    <location>
        <begin position="186"/>
        <end position="210"/>
    </location>
</feature>
<dbReference type="Proteomes" id="UP001567538">
    <property type="component" value="Unassembled WGS sequence"/>
</dbReference>
<dbReference type="InterPro" id="IPR006747">
    <property type="entry name" value="DUF599"/>
</dbReference>
<keyword evidence="1" id="KW-1133">Transmembrane helix</keyword>
<feature type="transmembrane region" description="Helical" evidence="1">
    <location>
        <begin position="118"/>
        <end position="139"/>
    </location>
</feature>
<dbReference type="EMBL" id="JBEAFC010000010">
    <property type="protein sequence ID" value="KAL1537918.1"/>
    <property type="molecule type" value="Genomic_DNA"/>
</dbReference>
<dbReference type="AlphaFoldDB" id="A0ABD1G4K1"/>
<keyword evidence="3" id="KW-1185">Reference proteome</keyword>
<keyword evidence="1" id="KW-0472">Membrane</keyword>
<dbReference type="PANTHER" id="PTHR31168">
    <property type="entry name" value="OS02G0292800 PROTEIN"/>
    <property type="match status" value="1"/>
</dbReference>
<accession>A0ABD1G4K1</accession>
<protein>
    <submittedName>
        <fullName evidence="2">Uncharacterized protein</fullName>
    </submittedName>
</protein>
<name>A0ABD1G4K1_SALDI</name>
<sequence length="255" mass="28295">MASTWKEEYLDFVLVPGGLLVMVGYHMFHLHRCINRAETTVVGYENYNRRVWITRVLEAEVRDRDQALTVMGNYLSAAMSLASVALALSSLIGAWIGSSYHGEFIAARVYGNMSSTIVYIKYLSILSTFMISFACFVHAATSFVHASFLISLPNCVMPAGNVESAVITGSNSWVVGLRSLYLASNLMLWIFGPIPMFVSSVITVVLLQYLDRNTTPLPQYDRPMSYDSFKNIDDLEESTDSLNGTSSLLPTPVRA</sequence>
<gene>
    <name evidence="2" type="ORF">AAHA92_26718</name>
</gene>
<feature type="transmembrane region" description="Helical" evidence="1">
    <location>
        <begin position="74"/>
        <end position="97"/>
    </location>
</feature>
<proteinExistence type="predicted"/>
<evidence type="ECO:0000313" key="2">
    <source>
        <dbReference type="EMBL" id="KAL1537918.1"/>
    </source>
</evidence>